<keyword evidence="2" id="KW-0489">Methyltransferase</keyword>
<name>A0AAW8FQH9_9ACTN</name>
<reference evidence="2" key="1">
    <citation type="submission" date="2023-07" db="EMBL/GenBank/DDBJ databases">
        <title>Comparative genomics of wheat-associated soil bacteria to identify genetic determinants of phenazine resistance.</title>
        <authorList>
            <person name="Mouncey N."/>
        </authorList>
    </citation>
    <scope>NUCLEOTIDE SEQUENCE</scope>
    <source>
        <strain evidence="2">V4I22</strain>
    </source>
</reference>
<dbReference type="InterPro" id="IPR013216">
    <property type="entry name" value="Methyltransf_11"/>
</dbReference>
<dbReference type="Gene3D" id="3.40.50.150">
    <property type="entry name" value="Vaccinia Virus protein VP39"/>
    <property type="match status" value="1"/>
</dbReference>
<protein>
    <submittedName>
        <fullName evidence="2">SAM-dependent methyltransferase</fullName>
    </submittedName>
</protein>
<dbReference type="RefSeq" id="WP_306983267.1">
    <property type="nucleotide sequence ID" value="NZ_JAUSZV010000005.1"/>
</dbReference>
<keyword evidence="2" id="KW-0808">Transferase</keyword>
<dbReference type="PANTHER" id="PTHR43591">
    <property type="entry name" value="METHYLTRANSFERASE"/>
    <property type="match status" value="1"/>
</dbReference>
<dbReference type="PANTHER" id="PTHR43591:SF24">
    <property type="entry name" value="2-METHOXY-6-POLYPRENYL-1,4-BENZOQUINOL METHYLASE, MITOCHONDRIAL"/>
    <property type="match status" value="1"/>
</dbReference>
<proteinExistence type="predicted"/>
<dbReference type="AlphaFoldDB" id="A0AAW8FQH9"/>
<dbReference type="InterPro" id="IPR029063">
    <property type="entry name" value="SAM-dependent_MTases_sf"/>
</dbReference>
<dbReference type="Pfam" id="PF08241">
    <property type="entry name" value="Methyltransf_11"/>
    <property type="match status" value="1"/>
</dbReference>
<evidence type="ECO:0000313" key="3">
    <source>
        <dbReference type="Proteomes" id="UP001234216"/>
    </source>
</evidence>
<dbReference type="GO" id="GO:0008757">
    <property type="term" value="F:S-adenosylmethionine-dependent methyltransferase activity"/>
    <property type="evidence" value="ECO:0007669"/>
    <property type="project" value="InterPro"/>
</dbReference>
<dbReference type="GO" id="GO:0032259">
    <property type="term" value="P:methylation"/>
    <property type="evidence" value="ECO:0007669"/>
    <property type="project" value="UniProtKB-KW"/>
</dbReference>
<dbReference type="Proteomes" id="UP001234216">
    <property type="component" value="Unassembled WGS sequence"/>
</dbReference>
<evidence type="ECO:0000259" key="1">
    <source>
        <dbReference type="Pfam" id="PF08241"/>
    </source>
</evidence>
<organism evidence="2 3">
    <name type="scientific">Streptomyces canus</name>
    <dbReference type="NCBI Taxonomy" id="58343"/>
    <lineage>
        <taxon>Bacteria</taxon>
        <taxon>Bacillati</taxon>
        <taxon>Actinomycetota</taxon>
        <taxon>Actinomycetes</taxon>
        <taxon>Kitasatosporales</taxon>
        <taxon>Streptomycetaceae</taxon>
        <taxon>Streptomyces</taxon>
        <taxon>Streptomyces aurantiacus group</taxon>
    </lineage>
</organism>
<comment type="caution">
    <text evidence="2">The sequence shown here is derived from an EMBL/GenBank/DDBJ whole genome shotgun (WGS) entry which is preliminary data.</text>
</comment>
<gene>
    <name evidence="2" type="ORF">QFZ22_007595</name>
</gene>
<feature type="domain" description="Methyltransferase type 11" evidence="1">
    <location>
        <begin position="64"/>
        <end position="158"/>
    </location>
</feature>
<sequence>MTHDGPADHLEQNRRFWDDEAAAWHGPLARDHWAQTEPSWGLWATPESQASVLPDGIEGMRAIELGCGTAYVSAWLARAGAHPVGIDLSEKQLATARAMQAEFGIDFPLVLGNAEKVPYEDNTFDLAISEFGASLWCDPYQWIPEAARLLVPGGRLVFMRYSPLFALCVPPEGPASTTLSRGQFGLTRLHRGSHVEFVLPHGEMLRLLRSCGFVVEDLMEIQAPRPAHRDYPEVPADWARQWPSEEIWKARLVG</sequence>
<accession>A0AAW8FQH9</accession>
<dbReference type="SUPFAM" id="SSF53335">
    <property type="entry name" value="S-adenosyl-L-methionine-dependent methyltransferases"/>
    <property type="match status" value="1"/>
</dbReference>
<evidence type="ECO:0000313" key="2">
    <source>
        <dbReference type="EMBL" id="MDQ0911610.1"/>
    </source>
</evidence>
<dbReference type="EMBL" id="JAUSZV010000005">
    <property type="protein sequence ID" value="MDQ0911610.1"/>
    <property type="molecule type" value="Genomic_DNA"/>
</dbReference>
<dbReference type="CDD" id="cd02440">
    <property type="entry name" value="AdoMet_MTases"/>
    <property type="match status" value="1"/>
</dbReference>